<keyword evidence="4" id="KW-1185">Reference proteome</keyword>
<organism evidence="3 4">
    <name type="scientific">Pseudaquabacterium pictum</name>
    <dbReference type="NCBI Taxonomy" id="2315236"/>
    <lineage>
        <taxon>Bacteria</taxon>
        <taxon>Pseudomonadati</taxon>
        <taxon>Pseudomonadota</taxon>
        <taxon>Betaproteobacteria</taxon>
        <taxon>Burkholderiales</taxon>
        <taxon>Sphaerotilaceae</taxon>
        <taxon>Pseudaquabacterium</taxon>
    </lineage>
</organism>
<dbReference type="PRINTS" id="PR00412">
    <property type="entry name" value="EPOXHYDRLASE"/>
</dbReference>
<evidence type="ECO:0000313" key="4">
    <source>
        <dbReference type="Proteomes" id="UP000301751"/>
    </source>
</evidence>
<proteinExistence type="predicted"/>
<protein>
    <submittedName>
        <fullName evidence="3">Alpha/beta hydrolase</fullName>
    </submittedName>
</protein>
<dbReference type="Gene3D" id="3.40.50.1820">
    <property type="entry name" value="alpha/beta hydrolase"/>
    <property type="match status" value="1"/>
</dbReference>
<dbReference type="PRINTS" id="PR00111">
    <property type="entry name" value="ABHYDROLASE"/>
</dbReference>
<evidence type="ECO:0000259" key="2">
    <source>
        <dbReference type="Pfam" id="PF00561"/>
    </source>
</evidence>
<evidence type="ECO:0000313" key="3">
    <source>
        <dbReference type="EMBL" id="GCL64183.1"/>
    </source>
</evidence>
<reference evidence="4" key="1">
    <citation type="submission" date="2019-03" db="EMBL/GenBank/DDBJ databases">
        <title>Aquabacterium pictum sp.nov., the first bacteriochlorophyll a-containing freshwater bacterium in the genus Aquabacterium of the class Betaproteobacteria.</title>
        <authorList>
            <person name="Hirose S."/>
            <person name="Tank M."/>
            <person name="Hara E."/>
            <person name="Tamaki H."/>
            <person name="Takaichi S."/>
            <person name="Haruta S."/>
            <person name="Hanada S."/>
        </authorList>
    </citation>
    <scope>NUCLEOTIDE SEQUENCE [LARGE SCALE GENOMIC DNA]</scope>
    <source>
        <strain evidence="4">W35</strain>
    </source>
</reference>
<dbReference type="Pfam" id="PF00561">
    <property type="entry name" value="Abhydrolase_1"/>
    <property type="match status" value="1"/>
</dbReference>
<dbReference type="GO" id="GO:0016787">
    <property type="term" value="F:hydrolase activity"/>
    <property type="evidence" value="ECO:0007669"/>
    <property type="project" value="UniProtKB-KW"/>
</dbReference>
<dbReference type="InterPro" id="IPR000073">
    <property type="entry name" value="AB_hydrolase_1"/>
</dbReference>
<name>A0A480ARX2_9BURK</name>
<dbReference type="AlphaFoldDB" id="A0A480ARX2"/>
<keyword evidence="1 3" id="KW-0378">Hydrolase</keyword>
<dbReference type="EMBL" id="BJCL01000008">
    <property type="protein sequence ID" value="GCL64183.1"/>
    <property type="molecule type" value="Genomic_DNA"/>
</dbReference>
<dbReference type="InterPro" id="IPR029058">
    <property type="entry name" value="AB_hydrolase_fold"/>
</dbReference>
<sequence>MTTLSLFDQPVAPGITLACRAAGPVDAPRRALFLHGFPEAAFAWDAVMLALTEADPSLRCVAPNQRGYAGSSAPADVSAYRAKHLVGDIAALMDVVAGPGAPIDLLVAHDWGGGVAWNFAALLPQRVRQLVIINSPHPGAMLRELRHSEAQRAASQYMTMLVQPDAAQRLAADDFAALFAKLDGLGGAASPAWLTPAVRAQYRDVWARGLDGALNWYRASPLRPPRSADDPALAAVVLPDSVVNVRVPTTVLWGLADRALCPGLLDGLDAWVPGVQIHRHPEASHWIVHEQPDWVIGHLRQVLARV</sequence>
<dbReference type="Proteomes" id="UP000301751">
    <property type="component" value="Unassembled WGS sequence"/>
</dbReference>
<dbReference type="OrthoDB" id="2987348at2"/>
<dbReference type="RefSeq" id="WP_137733906.1">
    <property type="nucleotide sequence ID" value="NZ_BJCL01000008.1"/>
</dbReference>
<accession>A0A480ARX2</accession>
<gene>
    <name evidence="3" type="ORF">AQPW35_32640</name>
</gene>
<comment type="caution">
    <text evidence="3">The sequence shown here is derived from an EMBL/GenBank/DDBJ whole genome shotgun (WGS) entry which is preliminary data.</text>
</comment>
<dbReference type="SUPFAM" id="SSF53474">
    <property type="entry name" value="alpha/beta-Hydrolases"/>
    <property type="match status" value="1"/>
</dbReference>
<evidence type="ECO:0000256" key="1">
    <source>
        <dbReference type="ARBA" id="ARBA00022801"/>
    </source>
</evidence>
<dbReference type="InterPro" id="IPR000639">
    <property type="entry name" value="Epox_hydrolase-like"/>
</dbReference>
<dbReference type="PANTHER" id="PTHR43329">
    <property type="entry name" value="EPOXIDE HYDROLASE"/>
    <property type="match status" value="1"/>
</dbReference>
<feature type="domain" description="AB hydrolase-1" evidence="2">
    <location>
        <begin position="32"/>
        <end position="291"/>
    </location>
</feature>